<dbReference type="AlphaFoldDB" id="A0A8S3Z7U4"/>
<name>A0A8S3Z7U4_9EUPU</name>
<evidence type="ECO:0000313" key="2">
    <source>
        <dbReference type="EMBL" id="CAG5123261.1"/>
    </source>
</evidence>
<accession>A0A8S3Z7U4</accession>
<dbReference type="PANTHER" id="PTHR35156:SF1">
    <property type="entry name" value="TESTIS-EXPRESSED PROTEIN 52"/>
    <property type="match status" value="1"/>
</dbReference>
<dbReference type="InterPro" id="IPR029206">
    <property type="entry name" value="DUF4532"/>
</dbReference>
<evidence type="ECO:0000256" key="1">
    <source>
        <dbReference type="SAM" id="MobiDB-lite"/>
    </source>
</evidence>
<dbReference type="Proteomes" id="UP000678393">
    <property type="component" value="Unassembled WGS sequence"/>
</dbReference>
<protein>
    <submittedName>
        <fullName evidence="2">Uncharacterized protein</fullName>
    </submittedName>
</protein>
<dbReference type="PANTHER" id="PTHR35156">
    <property type="entry name" value="TESTIS-EXPRESSED PROTEIN 52"/>
    <property type="match status" value="1"/>
</dbReference>
<keyword evidence="3" id="KW-1185">Reference proteome</keyword>
<reference evidence="2" key="1">
    <citation type="submission" date="2021-04" db="EMBL/GenBank/DDBJ databases">
        <authorList>
            <consortium name="Molecular Ecology Group"/>
        </authorList>
    </citation>
    <scope>NUCLEOTIDE SEQUENCE</scope>
</reference>
<gene>
    <name evidence="2" type="ORF">CUNI_LOCUS8819</name>
</gene>
<dbReference type="OrthoDB" id="10017413at2759"/>
<dbReference type="Pfam" id="PF15046">
    <property type="entry name" value="DUF4532"/>
    <property type="match status" value="1"/>
</dbReference>
<evidence type="ECO:0000313" key="3">
    <source>
        <dbReference type="Proteomes" id="UP000678393"/>
    </source>
</evidence>
<sequence length="280" mass="32746">MEYINVKLTRAERENLMSEHKPHYTGFSAQPLQHLTHRRRPRSMLDIECHHFLRTSTDDITNQRPSLEHRLWLQAGTCTVTIPTHQDKNYDSNMWRNFRRSFQINYSAEAGRVTDAVAALYPVNIPPPSHVKDDTFDKFLGQTKLFDNDKFKSLAIQRAATEIYEFQKLRCRSQARNPPLNEKGDILPPENYKKYAQRCVALTSPAPPADPLGQKTDIFGRRYTPRSQPALWKLSYRLNHPRFDRLQEEIQTKRQMVRTADNKSTDCRLQQMSHSPDPVQ</sequence>
<proteinExistence type="predicted"/>
<feature type="region of interest" description="Disordered" evidence="1">
    <location>
        <begin position="260"/>
        <end position="280"/>
    </location>
</feature>
<dbReference type="EMBL" id="CAJHNH020001485">
    <property type="protein sequence ID" value="CAG5123261.1"/>
    <property type="molecule type" value="Genomic_DNA"/>
</dbReference>
<comment type="caution">
    <text evidence="2">The sequence shown here is derived from an EMBL/GenBank/DDBJ whole genome shotgun (WGS) entry which is preliminary data.</text>
</comment>
<organism evidence="2 3">
    <name type="scientific">Candidula unifasciata</name>
    <dbReference type="NCBI Taxonomy" id="100452"/>
    <lineage>
        <taxon>Eukaryota</taxon>
        <taxon>Metazoa</taxon>
        <taxon>Spiralia</taxon>
        <taxon>Lophotrochozoa</taxon>
        <taxon>Mollusca</taxon>
        <taxon>Gastropoda</taxon>
        <taxon>Heterobranchia</taxon>
        <taxon>Euthyneura</taxon>
        <taxon>Panpulmonata</taxon>
        <taxon>Eupulmonata</taxon>
        <taxon>Stylommatophora</taxon>
        <taxon>Helicina</taxon>
        <taxon>Helicoidea</taxon>
        <taxon>Geomitridae</taxon>
        <taxon>Candidula</taxon>
    </lineage>
</organism>